<dbReference type="Pfam" id="PF13177">
    <property type="entry name" value="DNA_pol3_delta2"/>
    <property type="match status" value="1"/>
</dbReference>
<reference evidence="1" key="1">
    <citation type="journal article" date="2013" name="Environ. Microbiol.">
        <title>Microbiota from the distal guts of lean and obese adolescents exhibit partial functional redundancy besides clear differences in community structure.</title>
        <authorList>
            <person name="Ferrer M."/>
            <person name="Ruiz A."/>
            <person name="Lanza F."/>
            <person name="Haange S.B."/>
            <person name="Oberbach A."/>
            <person name="Till H."/>
            <person name="Bargiela R."/>
            <person name="Campoy C."/>
            <person name="Segura M.T."/>
            <person name="Richter M."/>
            <person name="von Bergen M."/>
            <person name="Seifert J."/>
            <person name="Suarez A."/>
        </authorList>
    </citation>
    <scope>NUCLEOTIDE SEQUENCE</scope>
</reference>
<sequence length="82" mass="9146">MSASNASRDSIKLFGKQRETALLAETAESDRLPHGIMLTGEKGIGKRTFAKWCAMLYLCREPENNMPCGRCRSCRNIISGEH</sequence>
<feature type="non-terminal residue" evidence="1">
    <location>
        <position position="82"/>
    </location>
</feature>
<proteinExistence type="predicted"/>
<dbReference type="EMBL" id="AJWY01000747">
    <property type="protein sequence ID" value="EKC80751.1"/>
    <property type="molecule type" value="Genomic_DNA"/>
</dbReference>
<evidence type="ECO:0000313" key="1">
    <source>
        <dbReference type="EMBL" id="EKC80751.1"/>
    </source>
</evidence>
<gene>
    <name evidence="1" type="ORF">LEA_01055</name>
</gene>
<protein>
    <submittedName>
        <fullName evidence="1">DNA polymerase III, delta prime subunit</fullName>
    </submittedName>
</protein>
<dbReference type="SUPFAM" id="SSF52540">
    <property type="entry name" value="P-loop containing nucleoside triphosphate hydrolases"/>
    <property type="match status" value="1"/>
</dbReference>
<dbReference type="Gene3D" id="3.40.50.300">
    <property type="entry name" value="P-loop containing nucleotide triphosphate hydrolases"/>
    <property type="match status" value="1"/>
</dbReference>
<dbReference type="AlphaFoldDB" id="K1V9Y7"/>
<organism evidence="1">
    <name type="scientific">human gut metagenome</name>
    <dbReference type="NCBI Taxonomy" id="408170"/>
    <lineage>
        <taxon>unclassified sequences</taxon>
        <taxon>metagenomes</taxon>
        <taxon>organismal metagenomes</taxon>
    </lineage>
</organism>
<name>K1V9Y7_9ZZZZ</name>
<comment type="caution">
    <text evidence="1">The sequence shown here is derived from an EMBL/GenBank/DDBJ whole genome shotgun (WGS) entry which is preliminary data.</text>
</comment>
<accession>K1V9Y7</accession>
<dbReference type="InterPro" id="IPR027417">
    <property type="entry name" value="P-loop_NTPase"/>
</dbReference>